<feature type="transmembrane region" description="Helical" evidence="1">
    <location>
        <begin position="12"/>
        <end position="32"/>
    </location>
</feature>
<proteinExistence type="predicted"/>
<sequence>MHRDLLLNYKTMTNYLLVVLPCVAYLVLLVAAQKTQELVIDGVEREALKDGEVVFPDGETKDREFFANLTFRSDEIPKTRPVEEQVLKEYSVQSRGGVIEVEAEKQVEGDKTVLARFALDSKSLAGTGNLYVEFFQASLSKFSSCCPRSQSYQCSSYTTRLPCFKVHRSGRWGTCCPLWPQVYISKCNCGQCSRLCAHCVETGTCVHNYTYKWFIAVCYNLGFWNRFLVFNQYVPTSCGCNARPCV</sequence>
<keyword evidence="1" id="KW-0812">Transmembrane</keyword>
<dbReference type="Proteomes" id="UP001497497">
    <property type="component" value="Unassembled WGS sequence"/>
</dbReference>
<evidence type="ECO:0000313" key="3">
    <source>
        <dbReference type="Proteomes" id="UP001497497"/>
    </source>
</evidence>
<keyword evidence="3" id="KW-1185">Reference proteome</keyword>
<dbReference type="AlphaFoldDB" id="A0AAV2HUS7"/>
<evidence type="ECO:0000256" key="1">
    <source>
        <dbReference type="SAM" id="Phobius"/>
    </source>
</evidence>
<reference evidence="2 3" key="1">
    <citation type="submission" date="2024-04" db="EMBL/GenBank/DDBJ databases">
        <authorList>
            <consortium name="Genoscope - CEA"/>
            <person name="William W."/>
        </authorList>
    </citation>
    <scope>NUCLEOTIDE SEQUENCE [LARGE SCALE GENOMIC DNA]</scope>
</reference>
<organism evidence="2 3">
    <name type="scientific">Lymnaea stagnalis</name>
    <name type="common">Great pond snail</name>
    <name type="synonym">Helix stagnalis</name>
    <dbReference type="NCBI Taxonomy" id="6523"/>
    <lineage>
        <taxon>Eukaryota</taxon>
        <taxon>Metazoa</taxon>
        <taxon>Spiralia</taxon>
        <taxon>Lophotrochozoa</taxon>
        <taxon>Mollusca</taxon>
        <taxon>Gastropoda</taxon>
        <taxon>Heterobranchia</taxon>
        <taxon>Euthyneura</taxon>
        <taxon>Panpulmonata</taxon>
        <taxon>Hygrophila</taxon>
        <taxon>Lymnaeoidea</taxon>
        <taxon>Lymnaeidae</taxon>
        <taxon>Lymnaea</taxon>
    </lineage>
</organism>
<protein>
    <submittedName>
        <fullName evidence="2">Uncharacterized protein</fullName>
    </submittedName>
</protein>
<evidence type="ECO:0000313" key="2">
    <source>
        <dbReference type="EMBL" id="CAL1537300.1"/>
    </source>
</evidence>
<keyword evidence="1" id="KW-1133">Transmembrane helix</keyword>
<gene>
    <name evidence="2" type="ORF">GSLYS_00011213001</name>
</gene>
<accession>A0AAV2HUS7</accession>
<keyword evidence="1" id="KW-0472">Membrane</keyword>
<dbReference type="EMBL" id="CAXITT010000257">
    <property type="protein sequence ID" value="CAL1537300.1"/>
    <property type="molecule type" value="Genomic_DNA"/>
</dbReference>
<comment type="caution">
    <text evidence="2">The sequence shown here is derived from an EMBL/GenBank/DDBJ whole genome shotgun (WGS) entry which is preliminary data.</text>
</comment>
<name>A0AAV2HUS7_LYMST</name>